<dbReference type="InterPro" id="IPR029058">
    <property type="entry name" value="AB_hydrolase_fold"/>
</dbReference>
<evidence type="ECO:0000313" key="2">
    <source>
        <dbReference type="Proteomes" id="UP000029665"/>
    </source>
</evidence>
<accession>A0A060SPS7</accession>
<dbReference type="OMA" id="IEQAGCA"/>
<organism evidence="1 2">
    <name type="scientific">Pycnoporus cinnabarinus</name>
    <name type="common">Cinnabar-red polypore</name>
    <name type="synonym">Trametes cinnabarina</name>
    <dbReference type="NCBI Taxonomy" id="5643"/>
    <lineage>
        <taxon>Eukaryota</taxon>
        <taxon>Fungi</taxon>
        <taxon>Dikarya</taxon>
        <taxon>Basidiomycota</taxon>
        <taxon>Agaricomycotina</taxon>
        <taxon>Agaricomycetes</taxon>
        <taxon>Polyporales</taxon>
        <taxon>Polyporaceae</taxon>
        <taxon>Trametes</taxon>
    </lineage>
</organism>
<dbReference type="EMBL" id="CCBP010000126">
    <property type="protein sequence ID" value="CDO74219.1"/>
    <property type="molecule type" value="Genomic_DNA"/>
</dbReference>
<comment type="caution">
    <text evidence="1">The sequence shown here is derived from an EMBL/GenBank/DDBJ whole genome shotgun (WGS) entry which is preliminary data.</text>
</comment>
<protein>
    <submittedName>
        <fullName evidence="1">Uncharacterized protein</fullName>
    </submittedName>
</protein>
<dbReference type="Proteomes" id="UP000029665">
    <property type="component" value="Unassembled WGS sequence"/>
</dbReference>
<sequence>MITNGGNNEGLFYGAIMDSGSPLPTGDIELLQPFYETVVEHAGCARAADTLACLRTVSTETIMTASAAVPNLFNYPGLAEAWAPRADGVFLKSPSQHLVLAGSVADHQLAKVQLSTDKEFRDFVRQEFFPTTPESLLSPLFELYPDDPAAGSPFGTGDANELAPQFKRMAAFQGDVVFQAPRRFCLDQRSLRQPAWSFMTPNPNGGPSDRTIKWPQYDPIRRSILEFVDGEQGSSIAKDTARLEAMAALTKYSLARPF</sequence>
<gene>
    <name evidence="1" type="ORF">BN946_scf184718.g3</name>
</gene>
<name>A0A060SPS7_PYCCI</name>
<dbReference type="HOGENOM" id="CLU_006586_10_0_1"/>
<dbReference type="SUPFAM" id="SSF53474">
    <property type="entry name" value="alpha/beta-Hydrolases"/>
    <property type="match status" value="1"/>
</dbReference>
<evidence type="ECO:0000313" key="1">
    <source>
        <dbReference type="EMBL" id="CDO74219.1"/>
    </source>
</evidence>
<dbReference type="AlphaFoldDB" id="A0A060SPS7"/>
<dbReference type="STRING" id="5643.A0A060SPS7"/>
<reference evidence="1" key="1">
    <citation type="submission" date="2014-01" db="EMBL/GenBank/DDBJ databases">
        <title>The genome of the white-rot fungus Pycnoporus cinnabarinus: a basidiomycete model with a versatile arsenal for lignocellulosic biomass breakdown.</title>
        <authorList>
            <person name="Levasseur A."/>
            <person name="Lomascolo A."/>
            <person name="Ruiz-Duenas F.J."/>
            <person name="Uzan E."/>
            <person name="Piumi F."/>
            <person name="Kues U."/>
            <person name="Ram A.F.J."/>
            <person name="Murat C."/>
            <person name="Haon M."/>
            <person name="Benoit I."/>
            <person name="Arfi Y."/>
            <person name="Chevret D."/>
            <person name="Drula E."/>
            <person name="Kwon M.J."/>
            <person name="Gouret P."/>
            <person name="Lesage-Meessen L."/>
            <person name="Lombard V."/>
            <person name="Mariette J."/>
            <person name="Noirot C."/>
            <person name="Park J."/>
            <person name="Patyshakuliyeva A."/>
            <person name="Wieneger R.A.B."/>
            <person name="Wosten H.A.B."/>
            <person name="Martin F."/>
            <person name="Coutinho P.M."/>
            <person name="de Vries R."/>
            <person name="Martinez A.T."/>
            <person name="Klopp C."/>
            <person name="Pontarotti P."/>
            <person name="Henrissat B."/>
            <person name="Record E."/>
        </authorList>
    </citation>
    <scope>NUCLEOTIDE SEQUENCE [LARGE SCALE GENOMIC DNA]</scope>
    <source>
        <strain evidence="1">BRFM137</strain>
    </source>
</reference>
<dbReference type="OrthoDB" id="2794655at2759"/>
<proteinExistence type="predicted"/>
<dbReference type="Gene3D" id="3.40.50.1820">
    <property type="entry name" value="alpha/beta hydrolase"/>
    <property type="match status" value="1"/>
</dbReference>
<keyword evidence="2" id="KW-1185">Reference proteome</keyword>